<dbReference type="PANTHER" id="PTHR43792:SF13">
    <property type="entry name" value="ACETYLTRANSFERASE"/>
    <property type="match status" value="1"/>
</dbReference>
<protein>
    <submittedName>
        <fullName evidence="2">GNAT family N-acetyltransferase</fullName>
    </submittedName>
</protein>
<keyword evidence="3" id="KW-1185">Reference proteome</keyword>
<evidence type="ECO:0000313" key="2">
    <source>
        <dbReference type="EMBL" id="MED1204074.1"/>
    </source>
</evidence>
<feature type="domain" description="N-acetyltransferase" evidence="1">
    <location>
        <begin position="16"/>
        <end position="166"/>
    </location>
</feature>
<dbReference type="EMBL" id="JARMAB010000020">
    <property type="protein sequence ID" value="MED1204074.1"/>
    <property type="molecule type" value="Genomic_DNA"/>
</dbReference>
<name>A0ABU6MIF1_9BACI</name>
<sequence length="166" mass="18986">MPIIETDRLKMIDFLPEYAYAAVEGREHLEKIFPYGISRQWPNPDYADILPFIARSLEEKPERSKWSGLIIHKEDGLLIGEMGCKGGPNKKGVVDIGYGIVPDYQNKGYTTEMVKALVSWLFTLPGIKMVTADCLHTNEGSKRVLEKSGFKNYKKGKELLYWRMVK</sequence>
<dbReference type="InterPro" id="IPR000182">
    <property type="entry name" value="GNAT_dom"/>
</dbReference>
<dbReference type="PROSITE" id="PS51186">
    <property type="entry name" value="GNAT"/>
    <property type="match status" value="1"/>
</dbReference>
<dbReference type="InterPro" id="IPR051531">
    <property type="entry name" value="N-acetyltransferase"/>
</dbReference>
<evidence type="ECO:0000313" key="3">
    <source>
        <dbReference type="Proteomes" id="UP001341444"/>
    </source>
</evidence>
<proteinExistence type="predicted"/>
<organism evidence="2 3">
    <name type="scientific">Heyndrickxia acidicola</name>
    <dbReference type="NCBI Taxonomy" id="209389"/>
    <lineage>
        <taxon>Bacteria</taxon>
        <taxon>Bacillati</taxon>
        <taxon>Bacillota</taxon>
        <taxon>Bacilli</taxon>
        <taxon>Bacillales</taxon>
        <taxon>Bacillaceae</taxon>
        <taxon>Heyndrickxia</taxon>
    </lineage>
</organism>
<comment type="caution">
    <text evidence="2">The sequence shown here is derived from an EMBL/GenBank/DDBJ whole genome shotgun (WGS) entry which is preliminary data.</text>
</comment>
<dbReference type="CDD" id="cd04301">
    <property type="entry name" value="NAT_SF"/>
    <property type="match status" value="1"/>
</dbReference>
<dbReference type="InterPro" id="IPR016181">
    <property type="entry name" value="Acyl_CoA_acyltransferase"/>
</dbReference>
<dbReference type="Proteomes" id="UP001341444">
    <property type="component" value="Unassembled WGS sequence"/>
</dbReference>
<dbReference type="RefSeq" id="WP_066263802.1">
    <property type="nucleotide sequence ID" value="NZ_JARMAB010000020.1"/>
</dbReference>
<reference evidence="2 3" key="1">
    <citation type="submission" date="2023-03" db="EMBL/GenBank/DDBJ databases">
        <title>Bacillus Genome Sequencing.</title>
        <authorList>
            <person name="Dunlap C."/>
        </authorList>
    </citation>
    <scope>NUCLEOTIDE SEQUENCE [LARGE SCALE GENOMIC DNA]</scope>
    <source>
        <strain evidence="2 3">B-23453</strain>
    </source>
</reference>
<dbReference type="Gene3D" id="3.40.630.30">
    <property type="match status" value="1"/>
</dbReference>
<gene>
    <name evidence="2" type="ORF">P4T90_13525</name>
</gene>
<accession>A0ABU6MIF1</accession>
<evidence type="ECO:0000259" key="1">
    <source>
        <dbReference type="PROSITE" id="PS51186"/>
    </source>
</evidence>
<dbReference type="Pfam" id="PF13302">
    <property type="entry name" value="Acetyltransf_3"/>
    <property type="match status" value="1"/>
</dbReference>
<dbReference type="SUPFAM" id="SSF55729">
    <property type="entry name" value="Acyl-CoA N-acyltransferases (Nat)"/>
    <property type="match status" value="1"/>
</dbReference>
<dbReference type="PANTHER" id="PTHR43792">
    <property type="entry name" value="GNAT FAMILY, PUTATIVE (AFU_ORTHOLOGUE AFUA_3G00765)-RELATED-RELATED"/>
    <property type="match status" value="1"/>
</dbReference>